<gene>
    <name evidence="2" type="ORF">B296_00054466</name>
</gene>
<protein>
    <submittedName>
        <fullName evidence="2">Uncharacterized protein</fullName>
    </submittedName>
</protein>
<feature type="region of interest" description="Disordered" evidence="1">
    <location>
        <begin position="99"/>
        <end position="127"/>
    </location>
</feature>
<proteinExistence type="predicted"/>
<dbReference type="Proteomes" id="UP000287651">
    <property type="component" value="Unassembled WGS sequence"/>
</dbReference>
<sequence>MSVHRYGSLGSEGLSTGQEDTEAGTLEEYAHYCHSSCHEESGAQRRLCSCGIEAHDPDNDALIIAKVGLLRCSYLLKGARQVRGQGRVLKQVVERGEEATLSPEGLSYPKARRQSEKRWTQRSAIVP</sequence>
<feature type="region of interest" description="Disordered" evidence="1">
    <location>
        <begin position="1"/>
        <end position="21"/>
    </location>
</feature>
<accession>A0A426Y4G1</accession>
<evidence type="ECO:0000313" key="3">
    <source>
        <dbReference type="Proteomes" id="UP000287651"/>
    </source>
</evidence>
<comment type="caution">
    <text evidence="2">The sequence shown here is derived from an EMBL/GenBank/DDBJ whole genome shotgun (WGS) entry which is preliminary data.</text>
</comment>
<evidence type="ECO:0000313" key="2">
    <source>
        <dbReference type="EMBL" id="RRT46421.1"/>
    </source>
</evidence>
<name>A0A426Y4G1_ENSVE</name>
<dbReference type="EMBL" id="AMZH03015214">
    <property type="protein sequence ID" value="RRT46421.1"/>
    <property type="molecule type" value="Genomic_DNA"/>
</dbReference>
<dbReference type="AlphaFoldDB" id="A0A426Y4G1"/>
<organism evidence="2 3">
    <name type="scientific">Ensete ventricosum</name>
    <name type="common">Abyssinian banana</name>
    <name type="synonym">Musa ensete</name>
    <dbReference type="NCBI Taxonomy" id="4639"/>
    <lineage>
        <taxon>Eukaryota</taxon>
        <taxon>Viridiplantae</taxon>
        <taxon>Streptophyta</taxon>
        <taxon>Embryophyta</taxon>
        <taxon>Tracheophyta</taxon>
        <taxon>Spermatophyta</taxon>
        <taxon>Magnoliopsida</taxon>
        <taxon>Liliopsida</taxon>
        <taxon>Zingiberales</taxon>
        <taxon>Musaceae</taxon>
        <taxon>Ensete</taxon>
    </lineage>
</organism>
<reference evidence="2 3" key="1">
    <citation type="journal article" date="2014" name="Agronomy (Basel)">
        <title>A Draft Genome Sequence for Ensete ventricosum, the Drought-Tolerant Tree Against Hunger.</title>
        <authorList>
            <person name="Harrison J."/>
            <person name="Moore K.A."/>
            <person name="Paszkiewicz K."/>
            <person name="Jones T."/>
            <person name="Grant M."/>
            <person name="Ambacheew D."/>
            <person name="Muzemil S."/>
            <person name="Studholme D.J."/>
        </authorList>
    </citation>
    <scope>NUCLEOTIDE SEQUENCE [LARGE SCALE GENOMIC DNA]</scope>
</reference>
<evidence type="ECO:0000256" key="1">
    <source>
        <dbReference type="SAM" id="MobiDB-lite"/>
    </source>
</evidence>